<dbReference type="AlphaFoldDB" id="A0AB39USZ9"/>
<proteinExistence type="predicted"/>
<evidence type="ECO:0000313" key="2">
    <source>
        <dbReference type="EMBL" id="XDT71362.1"/>
    </source>
</evidence>
<gene>
    <name evidence="2" type="ORF">AAIA72_11165</name>
</gene>
<keyword evidence="1" id="KW-1133">Transmembrane helix</keyword>
<evidence type="ECO:0008006" key="3">
    <source>
        <dbReference type="Google" id="ProtNLM"/>
    </source>
</evidence>
<dbReference type="EMBL" id="CP154858">
    <property type="protein sequence ID" value="XDT71362.1"/>
    <property type="molecule type" value="Genomic_DNA"/>
</dbReference>
<protein>
    <recommendedName>
        <fullName evidence="3">DUF3592 domain-containing protein</fullName>
    </recommendedName>
</protein>
<keyword evidence="1" id="KW-0812">Transmembrane</keyword>
<feature type="transmembrane region" description="Helical" evidence="1">
    <location>
        <begin position="18"/>
        <end position="40"/>
    </location>
</feature>
<feature type="transmembrane region" description="Helical" evidence="1">
    <location>
        <begin position="172"/>
        <end position="194"/>
    </location>
</feature>
<dbReference type="RefSeq" id="WP_369600397.1">
    <property type="nucleotide sequence ID" value="NZ_CP154858.1"/>
</dbReference>
<evidence type="ECO:0000256" key="1">
    <source>
        <dbReference type="SAM" id="Phobius"/>
    </source>
</evidence>
<reference evidence="2" key="1">
    <citation type="submission" date="2024-05" db="EMBL/GenBank/DDBJ databases">
        <title>Genome sequencing of novel strain.</title>
        <authorList>
            <person name="Ganbat D."/>
            <person name="Ganbat S."/>
            <person name="Lee S.-J."/>
        </authorList>
    </citation>
    <scope>NUCLEOTIDE SEQUENCE</scope>
    <source>
        <strain evidence="2">SMD15-11</strain>
    </source>
</reference>
<name>A0AB39USZ9_9GAMM</name>
<feature type="transmembrane region" description="Helical" evidence="1">
    <location>
        <begin position="137"/>
        <end position="160"/>
    </location>
</feature>
<accession>A0AB39USZ9</accession>
<organism evidence="2">
    <name type="scientific">Thermohahella caldifontis</name>
    <dbReference type="NCBI Taxonomy" id="3142973"/>
    <lineage>
        <taxon>Bacteria</taxon>
        <taxon>Pseudomonadati</taxon>
        <taxon>Pseudomonadota</taxon>
        <taxon>Gammaproteobacteria</taxon>
        <taxon>Oceanospirillales</taxon>
        <taxon>Hahellaceae</taxon>
        <taxon>Thermohahella</taxon>
    </lineage>
</organism>
<sequence>MTEPATSPGRQSILLRRLLFLVFAYAGLAYGGSLLEYTLFNLTGKSIVTPERHYTTITKDELVAEFQRCGGPLFGATGQTTAPNEPMLARCGRYWPFYRHTIELPANPLIPGAFVVTPQESPEARDARESFMSHVSIINGGFALVAALVVGITLMGVYRFVVQKDEEAGYRLTFKAFVSSFLMLAAYTGLMLFVDPTFSMGW</sequence>
<keyword evidence="1" id="KW-0472">Membrane</keyword>
<dbReference type="KEGG" id="tcd:AAIA72_11165"/>